<dbReference type="SUPFAM" id="SSF48452">
    <property type="entry name" value="TPR-like"/>
    <property type="match status" value="1"/>
</dbReference>
<protein>
    <recommendedName>
        <fullName evidence="3">Tetratricopeptide repeat protein</fullName>
    </recommendedName>
</protein>
<dbReference type="Gene3D" id="1.25.40.10">
    <property type="entry name" value="Tetratricopeptide repeat domain"/>
    <property type="match status" value="1"/>
</dbReference>
<dbReference type="EMBL" id="CP018632">
    <property type="protein sequence ID" value="ASJ71975.1"/>
    <property type="molecule type" value="Genomic_DNA"/>
</dbReference>
<dbReference type="OrthoDB" id="6194004at2"/>
<evidence type="ECO:0000313" key="1">
    <source>
        <dbReference type="EMBL" id="ASJ71975.1"/>
    </source>
</evidence>
<dbReference type="InterPro" id="IPR011990">
    <property type="entry name" value="TPR-like_helical_dom_sf"/>
</dbReference>
<sequence>MIPESRVDSNPSGRGLHPNIAEYGKVLALQGDHESALMHYREAMRLAVDEAAPEAFFRHYLECSMESIEMLGAYEDVIEYCERVDQHYDQVTPTDELQTRFISLDRATNFQRMGSNLLKLGRSEEALSALGQANQLALENGTNLPLASALIGWLQRRLTVDTNRIQAEQRRLGYFAVTHETVDPKKAVPLPDTLTKLRR</sequence>
<keyword evidence="2" id="KW-1185">Reference proteome</keyword>
<dbReference type="KEGG" id="gai:IMCC3135_09390"/>
<evidence type="ECO:0000313" key="2">
    <source>
        <dbReference type="Proteomes" id="UP000250079"/>
    </source>
</evidence>
<dbReference type="Proteomes" id="UP000250079">
    <property type="component" value="Chromosome"/>
</dbReference>
<reference evidence="1 2" key="1">
    <citation type="submission" date="2016-12" db="EMBL/GenBank/DDBJ databases">
        <authorList>
            <person name="Song W.-J."/>
            <person name="Kurnit D.M."/>
        </authorList>
    </citation>
    <scope>NUCLEOTIDE SEQUENCE [LARGE SCALE GENOMIC DNA]</scope>
    <source>
        <strain evidence="1 2">IMCC3135</strain>
    </source>
</reference>
<dbReference type="AlphaFoldDB" id="A0A2Z2NN83"/>
<gene>
    <name evidence="1" type="ORF">IMCC3135_09390</name>
</gene>
<organism evidence="1 2">
    <name type="scientific">Granulosicoccus antarcticus IMCC3135</name>
    <dbReference type="NCBI Taxonomy" id="1192854"/>
    <lineage>
        <taxon>Bacteria</taxon>
        <taxon>Pseudomonadati</taxon>
        <taxon>Pseudomonadota</taxon>
        <taxon>Gammaproteobacteria</taxon>
        <taxon>Chromatiales</taxon>
        <taxon>Granulosicoccaceae</taxon>
        <taxon>Granulosicoccus</taxon>
    </lineage>
</organism>
<name>A0A2Z2NN83_9GAMM</name>
<evidence type="ECO:0008006" key="3">
    <source>
        <dbReference type="Google" id="ProtNLM"/>
    </source>
</evidence>
<proteinExistence type="predicted"/>
<dbReference type="RefSeq" id="WP_088917343.1">
    <property type="nucleotide sequence ID" value="NZ_CP018632.1"/>
</dbReference>
<accession>A0A2Z2NN83</accession>